<dbReference type="InterPro" id="IPR036412">
    <property type="entry name" value="HAD-like_sf"/>
</dbReference>
<accession>A0A7S0Z4L6</accession>
<dbReference type="PANTHER" id="PTHR42896">
    <property type="entry name" value="XYLULOSE-1,5-BISPHOSPHATE (XUBP) PHOSPHATASE"/>
    <property type="match status" value="1"/>
</dbReference>
<reference evidence="1" key="1">
    <citation type="submission" date="2021-01" db="EMBL/GenBank/DDBJ databases">
        <authorList>
            <person name="Corre E."/>
            <person name="Pelletier E."/>
            <person name="Niang G."/>
            <person name="Scheremetjew M."/>
            <person name="Finn R."/>
            <person name="Kale V."/>
            <person name="Holt S."/>
            <person name="Cochrane G."/>
            <person name="Meng A."/>
            <person name="Brown T."/>
            <person name="Cohen L."/>
        </authorList>
    </citation>
    <scope>NUCLEOTIDE SEQUENCE</scope>
    <source>
        <strain evidence="1">Clade-D-RCC1621</strain>
    </source>
</reference>
<dbReference type="EMBL" id="HBFO01000932">
    <property type="protein sequence ID" value="CAD8809578.1"/>
    <property type="molecule type" value="Transcribed_RNA"/>
</dbReference>
<dbReference type="InterPro" id="IPR023214">
    <property type="entry name" value="HAD_sf"/>
</dbReference>
<dbReference type="PANTHER" id="PTHR42896:SF3">
    <property type="entry name" value="PROTEIN, PUTATIVE, EXPRESSED-RELATED"/>
    <property type="match status" value="1"/>
</dbReference>
<dbReference type="GO" id="GO:0016787">
    <property type="term" value="F:hydrolase activity"/>
    <property type="evidence" value="ECO:0007669"/>
    <property type="project" value="InterPro"/>
</dbReference>
<gene>
    <name evidence="1" type="ORF">OMED0930_LOCUS671</name>
</gene>
<proteinExistence type="predicted"/>
<dbReference type="InterPro" id="IPR044999">
    <property type="entry name" value="CbbY-like"/>
</dbReference>
<name>A0A7S0Z4L6_9CHLO</name>
<dbReference type="SUPFAM" id="SSF56784">
    <property type="entry name" value="HAD-like"/>
    <property type="match status" value="1"/>
</dbReference>
<dbReference type="AlphaFoldDB" id="A0A7S0Z4L6"/>
<organism evidence="1">
    <name type="scientific">Ostreococcus mediterraneus</name>
    <dbReference type="NCBI Taxonomy" id="1486918"/>
    <lineage>
        <taxon>Eukaryota</taxon>
        <taxon>Viridiplantae</taxon>
        <taxon>Chlorophyta</taxon>
        <taxon>Mamiellophyceae</taxon>
        <taxon>Mamiellales</taxon>
        <taxon>Bathycoccaceae</taxon>
        <taxon>Ostreococcus</taxon>
    </lineage>
</organism>
<protein>
    <recommendedName>
        <fullName evidence="2">Haloacid dehalogenase-like hydrolase</fullName>
    </recommendedName>
</protein>
<dbReference type="Gene3D" id="3.40.50.1000">
    <property type="entry name" value="HAD superfamily/HAD-like"/>
    <property type="match status" value="1"/>
</dbReference>
<dbReference type="Gene3D" id="1.10.150.240">
    <property type="entry name" value="Putative phosphatase, domain 2"/>
    <property type="match status" value="1"/>
</dbReference>
<sequence>MPACERPRARARWRRMTTTTHARGDCARGCGLVRAFGRANDDADADADADEDEDGRMGKPRTLMIIECDGALIDVHGDGHRVAFNRAFAAKGVTSATWTHAEYASLLRSGGGTAYGMLERYFHFYGYPYEVTKHRGGGPEMTAEYMEAMKRLQAVVPLAVEDEGDDGQTGEAEARARREFLLNVIEEKDKQFQMMIDEGALKLRDGAARFIDDCLIDNDKVQVLLIAETASTSEERVLEAALNGLGPLRSAAVSITGTPESFSGGDDDVVSEARKQAARVVKKTKGDLLAPEVGGNLQRQNFNSDVIIDSGIFANSRRSMLSAEVFSTIAEQRGFDVKSVIFIGGSQTTCVEATSAGAYSVMVRNRLQRGGEFPGCDSVVDGYGAGEGITYRRVMAVAQSRDRA</sequence>
<evidence type="ECO:0008006" key="2">
    <source>
        <dbReference type="Google" id="ProtNLM"/>
    </source>
</evidence>
<dbReference type="InterPro" id="IPR023198">
    <property type="entry name" value="PGP-like_dom2"/>
</dbReference>
<evidence type="ECO:0000313" key="1">
    <source>
        <dbReference type="EMBL" id="CAD8809578.1"/>
    </source>
</evidence>